<dbReference type="InterPro" id="IPR000639">
    <property type="entry name" value="Epox_hydrolase-like"/>
</dbReference>
<protein>
    <recommendedName>
        <fullName evidence="3">AB hydrolase-1 domain-containing protein</fullName>
    </recommendedName>
</protein>
<dbReference type="STRING" id="92696.A0A4R0RYP6"/>
<dbReference type="AlphaFoldDB" id="A0A4R0RYP6"/>
<dbReference type="EMBL" id="RWJN01000041">
    <property type="protein sequence ID" value="TCD69448.1"/>
    <property type="molecule type" value="Genomic_DNA"/>
</dbReference>
<evidence type="ECO:0000313" key="4">
    <source>
        <dbReference type="EMBL" id="TCD69448.1"/>
    </source>
</evidence>
<evidence type="ECO:0000313" key="5">
    <source>
        <dbReference type="Proteomes" id="UP000292702"/>
    </source>
</evidence>
<evidence type="ECO:0000256" key="2">
    <source>
        <dbReference type="ARBA" id="ARBA00038334"/>
    </source>
</evidence>
<dbReference type="PRINTS" id="PR00111">
    <property type="entry name" value="ABHYDROLASE"/>
</dbReference>
<evidence type="ECO:0000256" key="1">
    <source>
        <dbReference type="ARBA" id="ARBA00022801"/>
    </source>
</evidence>
<sequence length="326" mass="37046">MDSTLFRDLKTSRGYTYHYYFSAGTDQSKPTLLFLHGFPSSADDWLRIIPVFKEKGYGIVAPDTLGYGGTDKPADVAAYRLSGITQDLVDILDAHSIDKVVAIGHDWGSQIGSKLVLFHPHRVHALALVAVGYVPPEPDLDFNKVMEHTKREVGYELYGFWEFLCQENSPQLLDEHFDSFLCAMYPNDPQLWKTDMGPRGKLKEWVEQDKKGPLLSVMTPEDIKRATLVRTNGFAGPVSYYRTSLTGIAAEDSKLIPPERYTVHHPVLFLACKRDAICVISHDLKATKQYCKNLTIKEIDTAHWLMLEKPEETSRILLEWVEDLRL</sequence>
<comment type="similarity">
    <text evidence="2">Belongs to the AB hydrolase superfamily. Epoxide hydrolase family.</text>
</comment>
<feature type="domain" description="AB hydrolase-1" evidence="3">
    <location>
        <begin position="30"/>
        <end position="310"/>
    </location>
</feature>
<dbReference type="Gene3D" id="3.40.50.1820">
    <property type="entry name" value="alpha/beta hydrolase"/>
    <property type="match status" value="1"/>
</dbReference>
<dbReference type="InterPro" id="IPR029058">
    <property type="entry name" value="AB_hydrolase_fold"/>
</dbReference>
<dbReference type="OrthoDB" id="408373at2759"/>
<dbReference type="Pfam" id="PF00561">
    <property type="entry name" value="Abhydrolase_1"/>
    <property type="match status" value="1"/>
</dbReference>
<dbReference type="Proteomes" id="UP000292702">
    <property type="component" value="Unassembled WGS sequence"/>
</dbReference>
<keyword evidence="5" id="KW-1185">Reference proteome</keyword>
<evidence type="ECO:0000259" key="3">
    <source>
        <dbReference type="Pfam" id="PF00561"/>
    </source>
</evidence>
<gene>
    <name evidence="4" type="ORF">EIP91_007574</name>
</gene>
<organism evidence="4 5">
    <name type="scientific">Steccherinum ochraceum</name>
    <dbReference type="NCBI Taxonomy" id="92696"/>
    <lineage>
        <taxon>Eukaryota</taxon>
        <taxon>Fungi</taxon>
        <taxon>Dikarya</taxon>
        <taxon>Basidiomycota</taxon>
        <taxon>Agaricomycotina</taxon>
        <taxon>Agaricomycetes</taxon>
        <taxon>Polyporales</taxon>
        <taxon>Steccherinaceae</taxon>
        <taxon>Steccherinum</taxon>
    </lineage>
</organism>
<name>A0A4R0RYP6_9APHY</name>
<proteinExistence type="inferred from homology"/>
<accession>A0A4R0RYP6</accession>
<dbReference type="InterPro" id="IPR000073">
    <property type="entry name" value="AB_hydrolase_1"/>
</dbReference>
<comment type="caution">
    <text evidence="4">The sequence shown here is derived from an EMBL/GenBank/DDBJ whole genome shotgun (WGS) entry which is preliminary data.</text>
</comment>
<keyword evidence="1" id="KW-0378">Hydrolase</keyword>
<dbReference type="PANTHER" id="PTHR43329">
    <property type="entry name" value="EPOXIDE HYDROLASE"/>
    <property type="match status" value="1"/>
</dbReference>
<dbReference type="GO" id="GO:0016787">
    <property type="term" value="F:hydrolase activity"/>
    <property type="evidence" value="ECO:0007669"/>
    <property type="project" value="UniProtKB-KW"/>
</dbReference>
<dbReference type="SUPFAM" id="SSF53474">
    <property type="entry name" value="alpha/beta-Hydrolases"/>
    <property type="match status" value="1"/>
</dbReference>
<dbReference type="PRINTS" id="PR00412">
    <property type="entry name" value="EPOXHYDRLASE"/>
</dbReference>
<reference evidence="4 5" key="1">
    <citation type="submission" date="2018-11" db="EMBL/GenBank/DDBJ databases">
        <title>Genome assembly of Steccherinum ochraceum LE-BIN_3174, the white-rot fungus of the Steccherinaceae family (The Residual Polyporoid clade, Polyporales, Basidiomycota).</title>
        <authorList>
            <person name="Fedorova T.V."/>
            <person name="Glazunova O.A."/>
            <person name="Landesman E.O."/>
            <person name="Moiseenko K.V."/>
            <person name="Psurtseva N.V."/>
            <person name="Savinova O.S."/>
            <person name="Shakhova N.V."/>
            <person name="Tyazhelova T.V."/>
            <person name="Vasina D.V."/>
        </authorList>
    </citation>
    <scope>NUCLEOTIDE SEQUENCE [LARGE SCALE GENOMIC DNA]</scope>
    <source>
        <strain evidence="4 5">LE-BIN_3174</strain>
    </source>
</reference>